<evidence type="ECO:0000256" key="9">
    <source>
        <dbReference type="SAM" id="MobiDB-lite"/>
    </source>
</evidence>
<reference evidence="11 12" key="1">
    <citation type="submission" date="2022-02" db="EMBL/GenBank/DDBJ databases">
        <authorList>
            <person name="Min J."/>
        </authorList>
    </citation>
    <scope>NUCLEOTIDE SEQUENCE [LARGE SCALE GENOMIC DNA]</scope>
    <source>
        <strain evidence="11 12">GR10-1</strain>
    </source>
</reference>
<dbReference type="InterPro" id="IPR036942">
    <property type="entry name" value="Beta-barrel_TonB_sf"/>
</dbReference>
<keyword evidence="4 8" id="KW-0812">Transmembrane</keyword>
<feature type="domain" description="TonB-dependent receptor-like beta-barrel" evidence="10">
    <location>
        <begin position="3"/>
        <end position="300"/>
    </location>
</feature>
<evidence type="ECO:0000256" key="8">
    <source>
        <dbReference type="PROSITE-ProRule" id="PRU01360"/>
    </source>
</evidence>
<comment type="caution">
    <text evidence="11">The sequence shown here is derived from an EMBL/GenBank/DDBJ whole genome shotgun (WGS) entry which is preliminary data.</text>
</comment>
<dbReference type="Pfam" id="PF00593">
    <property type="entry name" value="TonB_dep_Rec_b-barrel"/>
    <property type="match status" value="1"/>
</dbReference>
<dbReference type="SUPFAM" id="SSF56935">
    <property type="entry name" value="Porins"/>
    <property type="match status" value="1"/>
</dbReference>
<evidence type="ECO:0000256" key="3">
    <source>
        <dbReference type="ARBA" id="ARBA00022452"/>
    </source>
</evidence>
<evidence type="ECO:0000313" key="12">
    <source>
        <dbReference type="Proteomes" id="UP001202248"/>
    </source>
</evidence>
<keyword evidence="7 8" id="KW-0998">Cell outer membrane</keyword>
<keyword evidence="12" id="KW-1185">Reference proteome</keyword>
<evidence type="ECO:0000256" key="6">
    <source>
        <dbReference type="ARBA" id="ARBA00023136"/>
    </source>
</evidence>
<keyword evidence="5" id="KW-0798">TonB box</keyword>
<keyword evidence="6 8" id="KW-0472">Membrane</keyword>
<accession>A0ABS9SN66</accession>
<dbReference type="InterPro" id="IPR039426">
    <property type="entry name" value="TonB-dep_rcpt-like"/>
</dbReference>
<dbReference type="Proteomes" id="UP001202248">
    <property type="component" value="Unassembled WGS sequence"/>
</dbReference>
<dbReference type="RefSeq" id="WP_240831851.1">
    <property type="nucleotide sequence ID" value="NZ_JAKWBL010000004.1"/>
</dbReference>
<evidence type="ECO:0000313" key="11">
    <source>
        <dbReference type="EMBL" id="MCH5599822.1"/>
    </source>
</evidence>
<dbReference type="Gene3D" id="2.40.170.20">
    <property type="entry name" value="TonB-dependent receptor, beta-barrel domain"/>
    <property type="match status" value="1"/>
</dbReference>
<evidence type="ECO:0000256" key="1">
    <source>
        <dbReference type="ARBA" id="ARBA00004571"/>
    </source>
</evidence>
<proteinExistence type="inferred from homology"/>
<organism evidence="11 12">
    <name type="scientific">Niabella ginsengisoli</name>
    <dbReference type="NCBI Taxonomy" id="522298"/>
    <lineage>
        <taxon>Bacteria</taxon>
        <taxon>Pseudomonadati</taxon>
        <taxon>Bacteroidota</taxon>
        <taxon>Chitinophagia</taxon>
        <taxon>Chitinophagales</taxon>
        <taxon>Chitinophagaceae</taxon>
        <taxon>Niabella</taxon>
    </lineage>
</organism>
<evidence type="ECO:0000259" key="10">
    <source>
        <dbReference type="Pfam" id="PF00593"/>
    </source>
</evidence>
<dbReference type="EMBL" id="JAKWBL010000004">
    <property type="protein sequence ID" value="MCH5599822.1"/>
    <property type="molecule type" value="Genomic_DNA"/>
</dbReference>
<keyword evidence="3 8" id="KW-1134">Transmembrane beta strand</keyword>
<protein>
    <submittedName>
        <fullName evidence="11">TonB-dependent receptor</fullName>
    </submittedName>
</protein>
<gene>
    <name evidence="11" type="ORF">MKP09_18840</name>
</gene>
<evidence type="ECO:0000256" key="4">
    <source>
        <dbReference type="ARBA" id="ARBA00022692"/>
    </source>
</evidence>
<sequence length="356" mass="39926">MANENIKPELTNAFDAGIRFSLFNKRLDIDAGYYHRNTSNLITYRNYPIELGIDPQFENSGSMSSQGIEVSLNARLIEKEQLSWSVYANMSTLTNKVNTLANGDIIRSMDNVSGIGRQSETVGSFYGYRIKGVFRSEDEVDLQKADGTPYKSGDYIIDDVNNDGKINELDKQIIGNPLPDLYGGIGTGFRYKRISLDANFSFAYGQDIYNRFNQQMHLMSDYSNQSPDVSTRWRSESQSGTGLSRAAYGDPSSNGVASDLWVENGGYSRLKFLTISYDLPLKNKVAFIKGIRVNVTGENLLTFTSYSGWDPEVVSSSDVLLRGIVLAPLLCRGRLFWVLKFHFKDKNIAYAKDPIQ</sequence>
<keyword evidence="11" id="KW-0675">Receptor</keyword>
<evidence type="ECO:0000256" key="7">
    <source>
        <dbReference type="ARBA" id="ARBA00023237"/>
    </source>
</evidence>
<comment type="subcellular location">
    <subcellularLocation>
        <location evidence="1 8">Cell outer membrane</location>
        <topology evidence="1 8">Multi-pass membrane protein</topology>
    </subcellularLocation>
</comment>
<name>A0ABS9SN66_9BACT</name>
<keyword evidence="2 8" id="KW-0813">Transport</keyword>
<dbReference type="PROSITE" id="PS52016">
    <property type="entry name" value="TONB_DEPENDENT_REC_3"/>
    <property type="match status" value="1"/>
</dbReference>
<comment type="similarity">
    <text evidence="8">Belongs to the TonB-dependent receptor family.</text>
</comment>
<feature type="region of interest" description="Disordered" evidence="9">
    <location>
        <begin position="229"/>
        <end position="248"/>
    </location>
</feature>
<dbReference type="InterPro" id="IPR000531">
    <property type="entry name" value="Beta-barrel_TonB"/>
</dbReference>
<evidence type="ECO:0000256" key="2">
    <source>
        <dbReference type="ARBA" id="ARBA00022448"/>
    </source>
</evidence>
<evidence type="ECO:0000256" key="5">
    <source>
        <dbReference type="ARBA" id="ARBA00023077"/>
    </source>
</evidence>